<evidence type="ECO:0000313" key="6">
    <source>
        <dbReference type="EMBL" id="KAA8581220.1"/>
    </source>
</evidence>
<evidence type="ECO:0000256" key="4">
    <source>
        <dbReference type="ARBA" id="ARBA00035707"/>
    </source>
</evidence>
<evidence type="ECO:0000256" key="1">
    <source>
        <dbReference type="ARBA" id="ARBA00008889"/>
    </source>
</evidence>
<accession>A0A5J5CLN8</accession>
<name>A0A5J5CLN8_9PERO</name>
<comment type="caution">
    <text evidence="6">The sequence shown here is derived from an EMBL/GenBank/DDBJ whole genome shotgun (WGS) entry which is preliminary data.</text>
</comment>
<dbReference type="Proteomes" id="UP000327493">
    <property type="component" value="Chromosome 21"/>
</dbReference>
<dbReference type="EMBL" id="VOFY01000021">
    <property type="protein sequence ID" value="KAA8581220.1"/>
    <property type="molecule type" value="Genomic_DNA"/>
</dbReference>
<dbReference type="Pfam" id="PF00466">
    <property type="entry name" value="Ribosomal_L10"/>
    <property type="match status" value="1"/>
</dbReference>
<comment type="similarity">
    <text evidence="1">Belongs to the universal ribosomal protein uL10 family.</text>
</comment>
<protein>
    <recommendedName>
        <fullName evidence="4">Large ribosomal subunit protein uL10m</fullName>
    </recommendedName>
    <alternativeName>
        <fullName evidence="5">39S ribosomal protein L10, mitochondrial</fullName>
    </alternativeName>
</protein>
<dbReference type="Gene3D" id="3.30.70.1730">
    <property type="match status" value="1"/>
</dbReference>
<gene>
    <name evidence="6" type="ORF">FQN60_002801</name>
</gene>
<organism evidence="6 7">
    <name type="scientific">Etheostoma spectabile</name>
    <name type="common">orangethroat darter</name>
    <dbReference type="NCBI Taxonomy" id="54343"/>
    <lineage>
        <taxon>Eukaryota</taxon>
        <taxon>Metazoa</taxon>
        <taxon>Chordata</taxon>
        <taxon>Craniata</taxon>
        <taxon>Vertebrata</taxon>
        <taxon>Euteleostomi</taxon>
        <taxon>Actinopterygii</taxon>
        <taxon>Neopterygii</taxon>
        <taxon>Teleostei</taxon>
        <taxon>Neoteleostei</taxon>
        <taxon>Acanthomorphata</taxon>
        <taxon>Eupercaria</taxon>
        <taxon>Perciformes</taxon>
        <taxon>Percoidei</taxon>
        <taxon>Percidae</taxon>
        <taxon>Etheostomatinae</taxon>
        <taxon>Etheostoma</taxon>
    </lineage>
</organism>
<evidence type="ECO:0000256" key="2">
    <source>
        <dbReference type="ARBA" id="ARBA00022980"/>
    </source>
</evidence>
<reference evidence="6 7" key="1">
    <citation type="submission" date="2019-08" db="EMBL/GenBank/DDBJ databases">
        <title>A chromosome-level genome assembly, high-density linkage maps, and genome scans reveal the genomic architecture of hybrid incompatibilities underlying speciation via character displacement in darters (Percidae: Etheostominae).</title>
        <authorList>
            <person name="Moran R.L."/>
            <person name="Catchen J.M."/>
            <person name="Fuller R.C."/>
        </authorList>
    </citation>
    <scope>NUCLEOTIDE SEQUENCE [LARGE SCALE GENOMIC DNA]</scope>
    <source>
        <strain evidence="6">EspeVRDwgs_2016</strain>
        <tissue evidence="6">Muscle</tissue>
    </source>
</reference>
<dbReference type="AlphaFoldDB" id="A0A5J5CLN8"/>
<evidence type="ECO:0000256" key="3">
    <source>
        <dbReference type="ARBA" id="ARBA00023274"/>
    </source>
</evidence>
<dbReference type="GO" id="GO:1990904">
    <property type="term" value="C:ribonucleoprotein complex"/>
    <property type="evidence" value="ECO:0007669"/>
    <property type="project" value="UniProtKB-KW"/>
</dbReference>
<keyword evidence="3" id="KW-0687">Ribonucleoprotein</keyword>
<evidence type="ECO:0000256" key="5">
    <source>
        <dbReference type="ARBA" id="ARBA00035716"/>
    </source>
</evidence>
<dbReference type="InterPro" id="IPR047865">
    <property type="entry name" value="Ribosomal_uL10_bac_type"/>
</dbReference>
<dbReference type="SUPFAM" id="SSF160369">
    <property type="entry name" value="Ribosomal protein L10-like"/>
    <property type="match status" value="1"/>
</dbReference>
<proteinExistence type="inferred from homology"/>
<keyword evidence="7" id="KW-1185">Reference proteome</keyword>
<dbReference type="InterPro" id="IPR001790">
    <property type="entry name" value="Ribosomal_uL10"/>
</dbReference>
<dbReference type="InterPro" id="IPR043141">
    <property type="entry name" value="Ribosomal_uL10-like_sf"/>
</dbReference>
<keyword evidence="2" id="KW-0689">Ribosomal protein</keyword>
<sequence length="285" mass="31269">MTVNASFVLSSLPETLFPPKNGSDLVCKTNTETGYVKLAVLATLQLNGIADELNAVRHGSKAVTRHRRPMHILKQKLMAVTKYIPPTRVVPPGAYPSKTKHVQEDDPFMSVLQRNLNKVFQDSKMVAVVQNSASNAEDMLILKHRLNKHGITVKFFPNQVVRSFLKDSVYANMAPLFIGPTVMFVSKEPKAKEMLSTLRASPQMTLLGACIDNTLLTAQGVVSYSKLPSVAVVRGELVSGLTMLTSHTASMLQHHPARLSALLQQYVKQQSSEDHTQAPKAAEAT</sequence>
<dbReference type="PANTHER" id="PTHR11560">
    <property type="entry name" value="39S RIBOSOMAL PROTEIN L10, MITOCHONDRIAL"/>
    <property type="match status" value="1"/>
</dbReference>
<dbReference type="GO" id="GO:0005840">
    <property type="term" value="C:ribosome"/>
    <property type="evidence" value="ECO:0007669"/>
    <property type="project" value="UniProtKB-KW"/>
</dbReference>
<evidence type="ECO:0000313" key="7">
    <source>
        <dbReference type="Proteomes" id="UP000327493"/>
    </source>
</evidence>